<dbReference type="AlphaFoldDB" id="A0A7S2LXI1"/>
<feature type="signal peptide" evidence="1">
    <location>
        <begin position="1"/>
        <end position="19"/>
    </location>
</feature>
<evidence type="ECO:0008006" key="3">
    <source>
        <dbReference type="Google" id="ProtNLM"/>
    </source>
</evidence>
<gene>
    <name evidence="2" type="ORF">SMAR0320_LOCUS17126</name>
</gene>
<evidence type="ECO:0000256" key="1">
    <source>
        <dbReference type="SAM" id="SignalP"/>
    </source>
</evidence>
<reference evidence="2" key="1">
    <citation type="submission" date="2021-01" db="EMBL/GenBank/DDBJ databases">
        <authorList>
            <person name="Corre E."/>
            <person name="Pelletier E."/>
            <person name="Niang G."/>
            <person name="Scheremetjew M."/>
            <person name="Finn R."/>
            <person name="Kale V."/>
            <person name="Holt S."/>
            <person name="Cochrane G."/>
            <person name="Meng A."/>
            <person name="Brown T."/>
            <person name="Cohen L."/>
        </authorList>
    </citation>
    <scope>NUCLEOTIDE SEQUENCE</scope>
    <source>
        <strain evidence="2">SM1012Den-03</strain>
    </source>
</reference>
<organism evidence="2">
    <name type="scientific">Skeletonema marinoi</name>
    <dbReference type="NCBI Taxonomy" id="267567"/>
    <lineage>
        <taxon>Eukaryota</taxon>
        <taxon>Sar</taxon>
        <taxon>Stramenopiles</taxon>
        <taxon>Ochrophyta</taxon>
        <taxon>Bacillariophyta</taxon>
        <taxon>Coscinodiscophyceae</taxon>
        <taxon>Thalassiosirophycidae</taxon>
        <taxon>Thalassiosirales</taxon>
        <taxon>Skeletonemataceae</taxon>
        <taxon>Skeletonema</taxon>
        <taxon>Skeletonema marinoi-dohrnii complex</taxon>
    </lineage>
</organism>
<keyword evidence="1" id="KW-0732">Signal</keyword>
<sequence length="230" mass="25342">MRKKFIIILAFAIPTSLHAFKWKWTSSSATCAGDPFRSVQLFVTCTQGHYTRQDPTYCGVGDTANAKGSLQATMPFSDGQVVVAPSVAGVDIIWDKRAYGHLSDWLHPLGDQTLGEAGYYTISYAMPLPEENGNWPGESWILNNLVTGHITVKNNGECKIKEEEEEWYPLYNYAMVGLLSCSAIVTGLFVKKRKRSCVDGSDDDIDDIDDDSTAAASYYEMTGGSLQEVV</sequence>
<name>A0A7S2LXI1_9STRA</name>
<proteinExistence type="predicted"/>
<protein>
    <recommendedName>
        <fullName evidence="3">SURF1-like protein</fullName>
    </recommendedName>
</protein>
<feature type="chain" id="PRO_5030550072" description="SURF1-like protein" evidence="1">
    <location>
        <begin position="20"/>
        <end position="230"/>
    </location>
</feature>
<evidence type="ECO:0000313" key="2">
    <source>
        <dbReference type="EMBL" id="CAD9619303.1"/>
    </source>
</evidence>
<accession>A0A7S2LXI1</accession>
<dbReference type="EMBL" id="HBGZ01024149">
    <property type="protein sequence ID" value="CAD9619303.1"/>
    <property type="molecule type" value="Transcribed_RNA"/>
</dbReference>